<name>A0ABR4YI36_9BACT</name>
<evidence type="ECO:0000256" key="3">
    <source>
        <dbReference type="ARBA" id="ARBA00023163"/>
    </source>
</evidence>
<dbReference type="SUPFAM" id="SSF46689">
    <property type="entry name" value="Homeodomain-like"/>
    <property type="match status" value="1"/>
</dbReference>
<dbReference type="PROSITE" id="PS01124">
    <property type="entry name" value="HTH_ARAC_FAMILY_2"/>
    <property type="match status" value="1"/>
</dbReference>
<evidence type="ECO:0000259" key="4">
    <source>
        <dbReference type="PROSITE" id="PS01124"/>
    </source>
</evidence>
<keyword evidence="2" id="KW-0238">DNA-binding</keyword>
<evidence type="ECO:0000256" key="2">
    <source>
        <dbReference type="ARBA" id="ARBA00023125"/>
    </source>
</evidence>
<proteinExistence type="predicted"/>
<dbReference type="PRINTS" id="PR00032">
    <property type="entry name" value="HTHARAC"/>
</dbReference>
<evidence type="ECO:0000313" key="5">
    <source>
        <dbReference type="EMBL" id="KHE41925.1"/>
    </source>
</evidence>
<accession>A0ABR4YI36</accession>
<dbReference type="InterPro" id="IPR018060">
    <property type="entry name" value="HTH_AraC"/>
</dbReference>
<sequence>MAAGEPSQEKEVSVGAGVRFSLHDRAEHFYHGETPFILDGFILGLCLRGSEEIRVNGKTYSVVPGTVVLLSPNQLVEHGGASEDLERHTVAMSLELVLEFPSPVDIEILSMARTMPVVRASAEEMDGLTVYYRFLEKQYASETGVYREEIAKALLYALMLKLCEVYRREAGTASHVAKPRNEQLTDDFFVLLSRHYRRERSVKFYASRMNRTPKYLSGAVKRITGRSISDWIDEVVVIEIKRQLKTTDRTVLQISEELNFSSPSVFVQYFRHHTGMTPRQYRKEGL</sequence>
<protein>
    <recommendedName>
        <fullName evidence="4">HTH araC/xylS-type domain-containing protein</fullName>
    </recommendedName>
</protein>
<comment type="caution">
    <text evidence="5">The sequence shown here is derived from an EMBL/GenBank/DDBJ whole genome shotgun (WGS) entry which is preliminary data.</text>
</comment>
<dbReference type="EMBL" id="JRGF01000007">
    <property type="protein sequence ID" value="KHE41925.1"/>
    <property type="molecule type" value="Genomic_DNA"/>
</dbReference>
<organism evidence="5 6">
    <name type="scientific">Alistipes inops</name>
    <dbReference type="NCBI Taxonomy" id="1501391"/>
    <lineage>
        <taxon>Bacteria</taxon>
        <taxon>Pseudomonadati</taxon>
        <taxon>Bacteroidota</taxon>
        <taxon>Bacteroidia</taxon>
        <taxon>Bacteroidales</taxon>
        <taxon>Rikenellaceae</taxon>
        <taxon>Alistipes</taxon>
    </lineage>
</organism>
<dbReference type="Pfam" id="PF02311">
    <property type="entry name" value="AraC_binding"/>
    <property type="match status" value="1"/>
</dbReference>
<dbReference type="SUPFAM" id="SSF51215">
    <property type="entry name" value="Regulatory protein AraC"/>
    <property type="match status" value="1"/>
</dbReference>
<dbReference type="InterPro" id="IPR037923">
    <property type="entry name" value="HTH-like"/>
</dbReference>
<dbReference type="InterPro" id="IPR003313">
    <property type="entry name" value="AraC-bd"/>
</dbReference>
<dbReference type="Pfam" id="PF12833">
    <property type="entry name" value="HTH_18"/>
    <property type="match status" value="1"/>
</dbReference>
<dbReference type="SMART" id="SM00342">
    <property type="entry name" value="HTH_ARAC"/>
    <property type="match status" value="1"/>
</dbReference>
<keyword evidence="3" id="KW-0804">Transcription</keyword>
<dbReference type="Gene3D" id="1.10.10.60">
    <property type="entry name" value="Homeodomain-like"/>
    <property type="match status" value="1"/>
</dbReference>
<keyword evidence="1" id="KW-0805">Transcription regulation</keyword>
<dbReference type="InterPro" id="IPR020449">
    <property type="entry name" value="Tscrpt_reg_AraC-type_HTH"/>
</dbReference>
<evidence type="ECO:0000256" key="1">
    <source>
        <dbReference type="ARBA" id="ARBA00023015"/>
    </source>
</evidence>
<dbReference type="PANTHER" id="PTHR43280:SF32">
    <property type="entry name" value="TRANSCRIPTIONAL REGULATORY PROTEIN"/>
    <property type="match status" value="1"/>
</dbReference>
<feature type="domain" description="HTH araC/xylS-type" evidence="4">
    <location>
        <begin position="186"/>
        <end position="284"/>
    </location>
</feature>
<dbReference type="InterPro" id="IPR009057">
    <property type="entry name" value="Homeodomain-like_sf"/>
</dbReference>
<dbReference type="Proteomes" id="UP000030889">
    <property type="component" value="Unassembled WGS sequence"/>
</dbReference>
<reference evidence="5 6" key="1">
    <citation type="submission" date="2014-09" db="EMBL/GenBank/DDBJ databases">
        <title>Alistipes sp. 627, sp. nov., a novel member of the family Rikenellaceae isolated from human faeces.</title>
        <authorList>
            <person name="Shkoporov A.N."/>
            <person name="Chaplin A.V."/>
            <person name="Motuzova O.V."/>
            <person name="Kafarskaia L.I."/>
            <person name="Khokhlova E.V."/>
            <person name="Efimov B.A."/>
        </authorList>
    </citation>
    <scope>NUCLEOTIDE SEQUENCE [LARGE SCALE GENOMIC DNA]</scope>
    <source>
        <strain evidence="5 6">627</strain>
    </source>
</reference>
<dbReference type="PANTHER" id="PTHR43280">
    <property type="entry name" value="ARAC-FAMILY TRANSCRIPTIONAL REGULATOR"/>
    <property type="match status" value="1"/>
</dbReference>
<evidence type="ECO:0000313" key="6">
    <source>
        <dbReference type="Proteomes" id="UP000030889"/>
    </source>
</evidence>
<keyword evidence="6" id="KW-1185">Reference proteome</keyword>
<gene>
    <name evidence="5" type="ORF">LG35_06685</name>
</gene>